<dbReference type="AlphaFoldDB" id="A0A3A3Z4S1"/>
<comment type="caution">
    <text evidence="2">The sequence shown here is derived from an EMBL/GenBank/DDBJ whole genome shotgun (WGS) entry which is preliminary data.</text>
</comment>
<evidence type="ECO:0000313" key="3">
    <source>
        <dbReference type="Proteomes" id="UP000265614"/>
    </source>
</evidence>
<protein>
    <recommendedName>
        <fullName evidence="4">F420-dependent oxidoreductase</fullName>
    </recommendedName>
</protein>
<dbReference type="Proteomes" id="UP000265614">
    <property type="component" value="Unassembled WGS sequence"/>
</dbReference>
<sequence length="221" mass="23645">MPVVARAWSAAVALVAGGTFLVRLVLVVARDADEPLPTRLLRFVSYFTVQSNLLVAVALGGLALGWSMRSRLAEVVRLDALLGIAVTGLVFQTVLADDEVLTGIDVWTDAGFHAVSPAGAVLGWLLLGPRRRWWPGALALAMVWAFGWLGWTMLHGALTGWYPYPFLDVGELGYARALLHCGYVVALGLVVGALLLLGDRHLPAYGHRTAPAEADDPALRA</sequence>
<evidence type="ECO:0008006" key="4">
    <source>
        <dbReference type="Google" id="ProtNLM"/>
    </source>
</evidence>
<name>A0A3A3Z4S1_9ACTN</name>
<proteinExistence type="predicted"/>
<gene>
    <name evidence="2" type="ORF">D5H78_03415</name>
</gene>
<keyword evidence="3" id="KW-1185">Reference proteome</keyword>
<feature type="transmembrane region" description="Helical" evidence="1">
    <location>
        <begin position="78"/>
        <end position="95"/>
    </location>
</feature>
<evidence type="ECO:0000313" key="2">
    <source>
        <dbReference type="EMBL" id="RJK98404.1"/>
    </source>
</evidence>
<reference evidence="2 3" key="1">
    <citation type="submission" date="2018-09" db="EMBL/GenBank/DDBJ databases">
        <title>YIM 75000 draft genome.</title>
        <authorList>
            <person name="Tang S."/>
            <person name="Feng Y."/>
        </authorList>
    </citation>
    <scope>NUCLEOTIDE SEQUENCE [LARGE SCALE GENOMIC DNA]</scope>
    <source>
        <strain evidence="2 3">YIM 75000</strain>
    </source>
</reference>
<keyword evidence="1" id="KW-0812">Transmembrane</keyword>
<dbReference type="NCBIfam" id="NF038065">
    <property type="entry name" value="Pr6Pr"/>
    <property type="match status" value="1"/>
</dbReference>
<evidence type="ECO:0000256" key="1">
    <source>
        <dbReference type="SAM" id="Phobius"/>
    </source>
</evidence>
<keyword evidence="1" id="KW-1133">Transmembrane helix</keyword>
<feature type="transmembrane region" description="Helical" evidence="1">
    <location>
        <begin position="134"/>
        <end position="154"/>
    </location>
</feature>
<dbReference type="OrthoDB" id="9809977at2"/>
<dbReference type="InterPro" id="IPR049713">
    <property type="entry name" value="Pr6Pr-like"/>
</dbReference>
<feature type="transmembrane region" description="Helical" evidence="1">
    <location>
        <begin position="110"/>
        <end position="127"/>
    </location>
</feature>
<dbReference type="EMBL" id="QZEZ01000001">
    <property type="protein sequence ID" value="RJK98404.1"/>
    <property type="molecule type" value="Genomic_DNA"/>
</dbReference>
<feature type="transmembrane region" description="Helical" evidence="1">
    <location>
        <begin position="174"/>
        <end position="198"/>
    </location>
</feature>
<feature type="transmembrane region" description="Helical" evidence="1">
    <location>
        <begin position="7"/>
        <end position="26"/>
    </location>
</feature>
<feature type="transmembrane region" description="Helical" evidence="1">
    <location>
        <begin position="46"/>
        <end position="66"/>
    </location>
</feature>
<organism evidence="2 3">
    <name type="scientific">Vallicoccus soli</name>
    <dbReference type="NCBI Taxonomy" id="2339232"/>
    <lineage>
        <taxon>Bacteria</taxon>
        <taxon>Bacillati</taxon>
        <taxon>Actinomycetota</taxon>
        <taxon>Actinomycetes</taxon>
        <taxon>Motilibacterales</taxon>
        <taxon>Vallicoccaceae</taxon>
        <taxon>Vallicoccus</taxon>
    </lineage>
</organism>
<keyword evidence="1" id="KW-0472">Membrane</keyword>
<accession>A0A3A3Z4S1</accession>